<dbReference type="STRING" id="364200.SAMN04488515_2423"/>
<keyword evidence="1" id="KW-0472">Membrane</keyword>
<dbReference type="OrthoDB" id="228033at2"/>
<evidence type="ECO:0000259" key="2">
    <source>
        <dbReference type="Pfam" id="PF13785"/>
    </source>
</evidence>
<dbReference type="Pfam" id="PF13785">
    <property type="entry name" value="DUF4178"/>
    <property type="match status" value="1"/>
</dbReference>
<proteinExistence type="predicted"/>
<dbReference type="EMBL" id="FOIZ01000002">
    <property type="protein sequence ID" value="SEW38021.1"/>
    <property type="molecule type" value="Genomic_DNA"/>
</dbReference>
<dbReference type="PROSITE" id="PS50194">
    <property type="entry name" value="FILAMIN_REPEAT"/>
    <property type="match status" value="1"/>
</dbReference>
<feature type="transmembrane region" description="Helical" evidence="1">
    <location>
        <begin position="386"/>
        <end position="407"/>
    </location>
</feature>
<evidence type="ECO:0000313" key="3">
    <source>
        <dbReference type="EMBL" id="SEW38021.1"/>
    </source>
</evidence>
<protein>
    <recommendedName>
        <fullName evidence="2">DUF4178 domain-containing protein</fullName>
    </recommendedName>
</protein>
<reference evidence="3 4" key="1">
    <citation type="submission" date="2016-10" db="EMBL/GenBank/DDBJ databases">
        <authorList>
            <person name="de Groot N.N."/>
        </authorList>
    </citation>
    <scope>NUCLEOTIDE SEQUENCE [LARGE SCALE GENOMIC DNA]</scope>
    <source>
        <strain evidence="3 4">DSM 17925</strain>
    </source>
</reference>
<keyword evidence="1" id="KW-1133">Transmembrane helix</keyword>
<keyword evidence="1" id="KW-0812">Transmembrane</keyword>
<dbReference type="Proteomes" id="UP000199167">
    <property type="component" value="Unassembled WGS sequence"/>
</dbReference>
<dbReference type="InterPro" id="IPR017868">
    <property type="entry name" value="Filamin/ABP280_repeat-like"/>
</dbReference>
<evidence type="ECO:0000313" key="4">
    <source>
        <dbReference type="Proteomes" id="UP000199167"/>
    </source>
</evidence>
<accession>A0A1I0RB66</accession>
<dbReference type="RefSeq" id="WP_089995049.1">
    <property type="nucleotide sequence ID" value="NZ_FOIZ01000002.1"/>
</dbReference>
<feature type="transmembrane region" description="Helical" evidence="1">
    <location>
        <begin position="246"/>
        <end position="264"/>
    </location>
</feature>
<feature type="domain" description="DUF4178" evidence="2">
    <location>
        <begin position="62"/>
        <end position="196"/>
    </location>
</feature>
<sequence>MTRKAALTSINCTSCGAGLDVLGGGRVQTHVCGYCGSQLDAQDHYKVLQKFTDLPRPETPFQIGMQGTVEGVIYTVIGTLGFEEKYRGRTWTWVDHQLYSPTHGYAFLTVENGHFVFTRTYRKATSPQWLTPAMIETMETPPSVKAGGDTYRYYDTSESQITFAEGEFNWQPKIGDRSTTISLMSRDAVIAFSKTDTEEETIRSVYPDQLEIAESFGLESVPPLRGVHRLQQYQSGPHTNFVRNTLMVAMIACFVIYLGMLGALRGQPTQEVRFTEGDLPASIPFDVSRANRIATVRLGSGLENNWAYYEIDVTGPDGETLFETGREIAMYTGRDSDGTWTEGSNETTLRFMPTQTGRHTLTVALSETDNQSGPVRMSARIFEGGFVAKWFLFAGLFFMLIWIIPAARFAQHQRKRWAGWDWND</sequence>
<organism evidence="3 4">
    <name type="scientific">Cognatiyoonia koreensis</name>
    <dbReference type="NCBI Taxonomy" id="364200"/>
    <lineage>
        <taxon>Bacteria</taxon>
        <taxon>Pseudomonadati</taxon>
        <taxon>Pseudomonadota</taxon>
        <taxon>Alphaproteobacteria</taxon>
        <taxon>Rhodobacterales</taxon>
        <taxon>Paracoccaceae</taxon>
        <taxon>Cognatiyoonia</taxon>
    </lineage>
</organism>
<dbReference type="AlphaFoldDB" id="A0A1I0RB66"/>
<keyword evidence="4" id="KW-1185">Reference proteome</keyword>
<gene>
    <name evidence="3" type="ORF">SAMN04488515_2423</name>
</gene>
<name>A0A1I0RB66_9RHOB</name>
<dbReference type="InterPro" id="IPR025235">
    <property type="entry name" value="DUF4178"/>
</dbReference>
<evidence type="ECO:0000256" key="1">
    <source>
        <dbReference type="SAM" id="Phobius"/>
    </source>
</evidence>